<keyword evidence="3" id="KW-1003">Cell membrane</keyword>
<evidence type="ECO:0000256" key="8">
    <source>
        <dbReference type="RuleBase" id="RU003942"/>
    </source>
</evidence>
<evidence type="ECO:0000256" key="6">
    <source>
        <dbReference type="ARBA" id="ARBA00023136"/>
    </source>
</evidence>
<proteinExistence type="inferred from homology"/>
<evidence type="ECO:0000256" key="9">
    <source>
        <dbReference type="SAM" id="Phobius"/>
    </source>
</evidence>
<dbReference type="Gene3D" id="1.10.3730.20">
    <property type="match status" value="1"/>
</dbReference>
<evidence type="ECO:0000256" key="2">
    <source>
        <dbReference type="ARBA" id="ARBA00022448"/>
    </source>
</evidence>
<dbReference type="InterPro" id="IPR000390">
    <property type="entry name" value="Small_drug/metabolite_transptr"/>
</dbReference>
<accession>A0A4R3VKY8</accession>
<evidence type="ECO:0000256" key="7">
    <source>
        <dbReference type="ARBA" id="ARBA00038032"/>
    </source>
</evidence>
<reference evidence="10 11" key="1">
    <citation type="submission" date="2019-03" db="EMBL/GenBank/DDBJ databases">
        <title>Genomic Encyclopedia of Type Strains, Phase IV (KMG-IV): sequencing the most valuable type-strain genomes for metagenomic binning, comparative biology and taxonomic classification.</title>
        <authorList>
            <person name="Goeker M."/>
        </authorList>
    </citation>
    <scope>NUCLEOTIDE SEQUENCE [LARGE SCALE GENOMIC DNA]</scope>
    <source>
        <strain evidence="10 11">DSM 16730</strain>
    </source>
</reference>
<sequence>MNFALLIIFAGAVCSTVGTLAIQRSDNFRKPAFTLTSVGCYSGSTVLLSLALTYLPVALTHALWSGTVALFLLVFDRFFLKIRLPAYKIVGTLCVIAGIALLSMNG</sequence>
<keyword evidence="4 8" id="KW-0812">Transmembrane</keyword>
<feature type="transmembrane region" description="Helical" evidence="9">
    <location>
        <begin position="86"/>
        <end position="104"/>
    </location>
</feature>
<dbReference type="AlphaFoldDB" id="A0A4R3VKY8"/>
<keyword evidence="5 9" id="KW-1133">Transmembrane helix</keyword>
<feature type="transmembrane region" description="Helical" evidence="9">
    <location>
        <begin position="45"/>
        <end position="74"/>
    </location>
</feature>
<protein>
    <submittedName>
        <fullName evidence="10">Small multidrug resistance pump</fullName>
    </submittedName>
</protein>
<dbReference type="SUPFAM" id="SSF103481">
    <property type="entry name" value="Multidrug resistance efflux transporter EmrE"/>
    <property type="match status" value="1"/>
</dbReference>
<dbReference type="InterPro" id="IPR045324">
    <property type="entry name" value="Small_multidrug_res"/>
</dbReference>
<comment type="similarity">
    <text evidence="7 8">Belongs to the drug/metabolite transporter (DMT) superfamily. Small multidrug resistance (SMR) (TC 2.A.7.1) family.</text>
</comment>
<dbReference type="EMBL" id="SMBY01000008">
    <property type="protein sequence ID" value="TCV04894.1"/>
    <property type="molecule type" value="Genomic_DNA"/>
</dbReference>
<evidence type="ECO:0000256" key="5">
    <source>
        <dbReference type="ARBA" id="ARBA00022989"/>
    </source>
</evidence>
<keyword evidence="6 9" id="KW-0472">Membrane</keyword>
<dbReference type="RefSeq" id="WP_165904314.1">
    <property type="nucleotide sequence ID" value="NZ_JAWIZJ010000008.1"/>
</dbReference>
<organism evidence="10 11">
    <name type="scientific">Samsonia erythrinae</name>
    <dbReference type="NCBI Taxonomy" id="160434"/>
    <lineage>
        <taxon>Bacteria</taxon>
        <taxon>Pseudomonadati</taxon>
        <taxon>Pseudomonadota</taxon>
        <taxon>Gammaproteobacteria</taxon>
        <taxon>Enterobacterales</taxon>
        <taxon>Pectobacteriaceae</taxon>
        <taxon>Samsonia</taxon>
    </lineage>
</organism>
<dbReference type="Proteomes" id="UP000295433">
    <property type="component" value="Unassembled WGS sequence"/>
</dbReference>
<dbReference type="Pfam" id="PF00893">
    <property type="entry name" value="Multi_Drug_Res"/>
    <property type="match status" value="1"/>
</dbReference>
<evidence type="ECO:0000313" key="11">
    <source>
        <dbReference type="Proteomes" id="UP000295433"/>
    </source>
</evidence>
<dbReference type="InterPro" id="IPR037185">
    <property type="entry name" value="EmrE-like"/>
</dbReference>
<evidence type="ECO:0000256" key="1">
    <source>
        <dbReference type="ARBA" id="ARBA00004651"/>
    </source>
</evidence>
<comment type="caution">
    <text evidence="10">The sequence shown here is derived from an EMBL/GenBank/DDBJ whole genome shotgun (WGS) entry which is preliminary data.</text>
</comment>
<dbReference type="PANTHER" id="PTHR30561:SF1">
    <property type="entry name" value="MULTIDRUG TRANSPORTER EMRE"/>
    <property type="match status" value="1"/>
</dbReference>
<evidence type="ECO:0000256" key="4">
    <source>
        <dbReference type="ARBA" id="ARBA00022692"/>
    </source>
</evidence>
<evidence type="ECO:0000256" key="3">
    <source>
        <dbReference type="ARBA" id="ARBA00022475"/>
    </source>
</evidence>
<keyword evidence="11" id="KW-1185">Reference proteome</keyword>
<gene>
    <name evidence="10" type="ORF">EDC54_10847</name>
</gene>
<keyword evidence="2" id="KW-0813">Transport</keyword>
<comment type="subcellular location">
    <subcellularLocation>
        <location evidence="1 8">Cell membrane</location>
        <topology evidence="1 8">Multi-pass membrane protein</topology>
    </subcellularLocation>
</comment>
<dbReference type="PANTHER" id="PTHR30561">
    <property type="entry name" value="SMR FAMILY PROTON-DEPENDENT DRUG EFFLUX TRANSPORTER SUGE"/>
    <property type="match status" value="1"/>
</dbReference>
<dbReference type="GO" id="GO:0022857">
    <property type="term" value="F:transmembrane transporter activity"/>
    <property type="evidence" value="ECO:0007669"/>
    <property type="project" value="InterPro"/>
</dbReference>
<name>A0A4R3VKY8_9GAMM</name>
<evidence type="ECO:0000313" key="10">
    <source>
        <dbReference type="EMBL" id="TCV04894.1"/>
    </source>
</evidence>
<dbReference type="GO" id="GO:0005886">
    <property type="term" value="C:plasma membrane"/>
    <property type="evidence" value="ECO:0007669"/>
    <property type="project" value="UniProtKB-SubCell"/>
</dbReference>